<accession>A0A2P2N697</accession>
<dbReference type="EMBL" id="GGEC01057499">
    <property type="protein sequence ID" value="MBX37983.1"/>
    <property type="molecule type" value="Transcribed_RNA"/>
</dbReference>
<protein>
    <submittedName>
        <fullName evidence="1">Uncharacterized protein</fullName>
    </submittedName>
</protein>
<name>A0A2P2N697_RHIMU</name>
<dbReference type="AlphaFoldDB" id="A0A2P2N697"/>
<sequence length="48" mass="5644">MSCILYMIFSHSLFEVEFEYTCLEVYSIRNGNYIQTCYTIPAGTEPYC</sequence>
<reference evidence="1" key="1">
    <citation type="submission" date="2018-02" db="EMBL/GenBank/DDBJ databases">
        <title>Rhizophora mucronata_Transcriptome.</title>
        <authorList>
            <person name="Meera S.P."/>
            <person name="Sreeshan A."/>
            <person name="Augustine A."/>
        </authorList>
    </citation>
    <scope>NUCLEOTIDE SEQUENCE</scope>
    <source>
        <tissue evidence="1">Leaf</tissue>
    </source>
</reference>
<evidence type="ECO:0000313" key="1">
    <source>
        <dbReference type="EMBL" id="MBX37983.1"/>
    </source>
</evidence>
<organism evidence="1">
    <name type="scientific">Rhizophora mucronata</name>
    <name type="common">Asiatic mangrove</name>
    <dbReference type="NCBI Taxonomy" id="61149"/>
    <lineage>
        <taxon>Eukaryota</taxon>
        <taxon>Viridiplantae</taxon>
        <taxon>Streptophyta</taxon>
        <taxon>Embryophyta</taxon>
        <taxon>Tracheophyta</taxon>
        <taxon>Spermatophyta</taxon>
        <taxon>Magnoliopsida</taxon>
        <taxon>eudicotyledons</taxon>
        <taxon>Gunneridae</taxon>
        <taxon>Pentapetalae</taxon>
        <taxon>rosids</taxon>
        <taxon>fabids</taxon>
        <taxon>Malpighiales</taxon>
        <taxon>Rhizophoraceae</taxon>
        <taxon>Rhizophora</taxon>
    </lineage>
</organism>
<proteinExistence type="predicted"/>